<accession>A0A6G4QVW0</accession>
<protein>
    <submittedName>
        <fullName evidence="2">Type II toxin-antitoxin system RelE/ParE family toxin</fullName>
    </submittedName>
</protein>
<sequence>MNRAVVFSPEARDDLIALYIHIASTTGPNTGLGYIERIEDRCRGLAAFPQQGTLRDDLRPGLRILGFERRVAITFHHDDVKVTIDRIFYGGQDVGSAFD</sequence>
<proteinExistence type="predicted"/>
<dbReference type="AlphaFoldDB" id="A0A6G4QVW0"/>
<gene>
    <name evidence="2" type="ORF">G5B46_08400</name>
</gene>
<dbReference type="Gene3D" id="3.30.2310.20">
    <property type="entry name" value="RelE-like"/>
    <property type="match status" value="1"/>
</dbReference>
<evidence type="ECO:0000313" key="2">
    <source>
        <dbReference type="EMBL" id="NGM49623.1"/>
    </source>
</evidence>
<evidence type="ECO:0000256" key="1">
    <source>
        <dbReference type="ARBA" id="ARBA00022649"/>
    </source>
</evidence>
<organism evidence="2">
    <name type="scientific">Caulobacter sp. 602-2</name>
    <dbReference type="NCBI Taxonomy" id="2710887"/>
    <lineage>
        <taxon>Bacteria</taxon>
        <taxon>Pseudomonadati</taxon>
        <taxon>Pseudomonadota</taxon>
        <taxon>Alphaproteobacteria</taxon>
        <taxon>Caulobacterales</taxon>
        <taxon>Caulobacteraceae</taxon>
        <taxon>Caulobacter</taxon>
    </lineage>
</organism>
<comment type="caution">
    <text evidence="2">The sequence shown here is derived from an EMBL/GenBank/DDBJ whole genome shotgun (WGS) entry which is preliminary data.</text>
</comment>
<reference evidence="2" key="1">
    <citation type="submission" date="2020-02" db="EMBL/GenBank/DDBJ databases">
        <authorList>
            <person name="Gao J."/>
            <person name="Sun J."/>
        </authorList>
    </citation>
    <scope>NUCLEOTIDE SEQUENCE</scope>
    <source>
        <strain evidence="2">602-2</strain>
    </source>
</reference>
<dbReference type="InterPro" id="IPR007712">
    <property type="entry name" value="RelE/ParE_toxin"/>
</dbReference>
<keyword evidence="1" id="KW-1277">Toxin-antitoxin system</keyword>
<dbReference type="EMBL" id="JAAKGT010000003">
    <property type="protein sequence ID" value="NGM49623.1"/>
    <property type="molecule type" value="Genomic_DNA"/>
</dbReference>
<dbReference type="Pfam" id="PF05016">
    <property type="entry name" value="ParE_toxin"/>
    <property type="match status" value="1"/>
</dbReference>
<name>A0A6G4QVW0_9CAUL</name>
<dbReference type="InterPro" id="IPR035093">
    <property type="entry name" value="RelE/ParE_toxin_dom_sf"/>
</dbReference>
<dbReference type="RefSeq" id="WP_165257717.1">
    <property type="nucleotide sequence ID" value="NZ_JAAKGT010000003.1"/>
</dbReference>